<dbReference type="Proteomes" id="UP001211731">
    <property type="component" value="Unassembled WGS sequence"/>
</dbReference>
<feature type="transmembrane region" description="Helical" evidence="7">
    <location>
        <begin position="7"/>
        <end position="29"/>
    </location>
</feature>
<dbReference type="InterPro" id="IPR050979">
    <property type="entry name" value="LD-transpeptidase"/>
</dbReference>
<feature type="domain" description="L,D-TPase catalytic" evidence="8">
    <location>
        <begin position="337"/>
        <end position="467"/>
    </location>
</feature>
<dbReference type="PANTHER" id="PTHR30582:SF33">
    <property type="entry name" value="EXPORTED PROTEIN"/>
    <property type="match status" value="1"/>
</dbReference>
<dbReference type="AlphaFoldDB" id="A0A396G4A4"/>
<dbReference type="GO" id="GO:0071555">
    <property type="term" value="P:cell wall organization"/>
    <property type="evidence" value="ECO:0007669"/>
    <property type="project" value="UniProtKB-UniRule"/>
</dbReference>
<evidence type="ECO:0000313" key="15">
    <source>
        <dbReference type="EMBL" id="RHJ12576.1"/>
    </source>
</evidence>
<evidence type="ECO:0000313" key="17">
    <source>
        <dbReference type="Proteomes" id="UP000283992"/>
    </source>
</evidence>
<evidence type="ECO:0000313" key="11">
    <source>
        <dbReference type="EMBL" id="MDE1204915.1"/>
    </source>
</evidence>
<dbReference type="EMBL" id="QRIA01000008">
    <property type="protein sequence ID" value="RHG19315.1"/>
    <property type="molecule type" value="Genomic_DNA"/>
</dbReference>
<organism evidence="13 16">
    <name type="scientific">Mediterraneibacter gnavus</name>
    <name type="common">Ruminococcus gnavus</name>
    <dbReference type="NCBI Taxonomy" id="33038"/>
    <lineage>
        <taxon>Bacteria</taxon>
        <taxon>Bacillati</taxon>
        <taxon>Bacillota</taxon>
        <taxon>Clostridia</taxon>
        <taxon>Lachnospirales</taxon>
        <taxon>Lachnospiraceae</taxon>
        <taxon>Mediterraneibacter</taxon>
    </lineage>
</organism>
<comment type="caution">
    <text evidence="13">The sequence shown here is derived from an EMBL/GenBank/DDBJ whole genome shotgun (WGS) entry which is preliminary data.</text>
</comment>
<evidence type="ECO:0000256" key="1">
    <source>
        <dbReference type="ARBA" id="ARBA00004752"/>
    </source>
</evidence>
<evidence type="ECO:0000256" key="6">
    <source>
        <dbReference type="PROSITE-ProRule" id="PRU01373"/>
    </source>
</evidence>
<dbReference type="InterPro" id="IPR038054">
    <property type="entry name" value="LD_TPept-like_central_sf"/>
</dbReference>
<evidence type="ECO:0000313" key="9">
    <source>
        <dbReference type="EMBL" id="MCB5494080.1"/>
    </source>
</evidence>
<dbReference type="Pfam" id="PF12229">
    <property type="entry name" value="PG_binding_4"/>
    <property type="match status" value="2"/>
</dbReference>
<dbReference type="CDD" id="cd16913">
    <property type="entry name" value="YkuD_like"/>
    <property type="match status" value="1"/>
</dbReference>
<gene>
    <name evidence="15" type="ORF">DW142_07490</name>
    <name evidence="14" type="ORF">DW270_08300</name>
    <name evidence="13" type="ORF">DWX36_16435</name>
    <name evidence="12" type="ORF">G4958_14380</name>
    <name evidence="9" type="ORF">LIQ10_10085</name>
    <name evidence="11" type="ORF">O4N78_15345</name>
    <name evidence="10" type="ORF">PNU63_09420</name>
</gene>
<dbReference type="GO" id="GO:0005576">
    <property type="term" value="C:extracellular region"/>
    <property type="evidence" value="ECO:0007669"/>
    <property type="project" value="TreeGrafter"/>
</dbReference>
<dbReference type="Pfam" id="PF03734">
    <property type="entry name" value="YkuD"/>
    <property type="match status" value="1"/>
</dbReference>
<protein>
    <submittedName>
        <fullName evidence="10">L,D-transpeptidase family protein</fullName>
    </submittedName>
    <submittedName>
        <fullName evidence="9">L,D-transpeptidase/peptidoglycan binding protein</fullName>
    </submittedName>
</protein>
<dbReference type="EMBL" id="QRWQ01000030">
    <property type="protein sequence ID" value="RGT35356.1"/>
    <property type="molecule type" value="Genomic_DNA"/>
</dbReference>
<dbReference type="GO" id="GO:0018104">
    <property type="term" value="P:peptidoglycan-protein cross-linking"/>
    <property type="evidence" value="ECO:0007669"/>
    <property type="project" value="TreeGrafter"/>
</dbReference>
<dbReference type="EMBL" id="JAQMLR010000008">
    <property type="protein sequence ID" value="MDB8738985.1"/>
    <property type="molecule type" value="Genomic_DNA"/>
</dbReference>
<dbReference type="Gene3D" id="2.40.440.10">
    <property type="entry name" value="L,D-transpeptidase catalytic domain-like"/>
    <property type="match status" value="1"/>
</dbReference>
<dbReference type="Proteomes" id="UP001149331">
    <property type="component" value="Unassembled WGS sequence"/>
</dbReference>
<dbReference type="InterPro" id="IPR038063">
    <property type="entry name" value="Transpep_catalytic_dom"/>
</dbReference>
<accession>A0A396G4A4</accession>
<dbReference type="SUPFAM" id="SSF143985">
    <property type="entry name" value="L,D-transpeptidase pre-catalytic domain-like"/>
    <property type="match status" value="1"/>
</dbReference>
<dbReference type="GO" id="GO:0016740">
    <property type="term" value="F:transferase activity"/>
    <property type="evidence" value="ECO:0007669"/>
    <property type="project" value="UniProtKB-KW"/>
</dbReference>
<evidence type="ECO:0000313" key="18">
    <source>
        <dbReference type="Proteomes" id="UP000285697"/>
    </source>
</evidence>
<keyword evidence="3 6" id="KW-0133">Cell shape</keyword>
<dbReference type="Gene3D" id="3.10.20.800">
    <property type="match status" value="1"/>
</dbReference>
<dbReference type="Proteomes" id="UP000285697">
    <property type="component" value="Unassembled WGS sequence"/>
</dbReference>
<evidence type="ECO:0000256" key="5">
    <source>
        <dbReference type="ARBA" id="ARBA00023316"/>
    </source>
</evidence>
<keyword evidence="5 6" id="KW-0961">Cell wall biogenesis/degradation</keyword>
<dbReference type="PROSITE" id="PS52029">
    <property type="entry name" value="LD_TPASE"/>
    <property type="match status" value="1"/>
</dbReference>
<dbReference type="Proteomes" id="UP000283992">
    <property type="component" value="Unassembled WGS sequence"/>
</dbReference>
<dbReference type="SUPFAM" id="SSF141523">
    <property type="entry name" value="L,D-transpeptidase catalytic domain-like"/>
    <property type="match status" value="1"/>
</dbReference>
<name>A0A396G4A4_MEDGN</name>
<evidence type="ECO:0000256" key="3">
    <source>
        <dbReference type="ARBA" id="ARBA00022960"/>
    </source>
</evidence>
<keyword evidence="7" id="KW-1133">Transmembrane helix</keyword>
<keyword evidence="7" id="KW-0812">Transmembrane</keyword>
<dbReference type="EMBL" id="JAPZEG010000026">
    <property type="protein sequence ID" value="MDE1204915.1"/>
    <property type="molecule type" value="Genomic_DNA"/>
</dbReference>
<dbReference type="GO" id="GO:0071972">
    <property type="term" value="F:peptidoglycan L,D-transpeptidase activity"/>
    <property type="evidence" value="ECO:0007669"/>
    <property type="project" value="TreeGrafter"/>
</dbReference>
<feature type="active site" description="Proton donor/acceptor" evidence="6">
    <location>
        <position position="420"/>
    </location>
</feature>
<dbReference type="InterPro" id="IPR022029">
    <property type="entry name" value="YoaR-like_PG-bd"/>
</dbReference>
<dbReference type="Proteomes" id="UP001297422">
    <property type="component" value="Unassembled WGS sequence"/>
</dbReference>
<evidence type="ECO:0000313" key="13">
    <source>
        <dbReference type="EMBL" id="RGT35356.1"/>
    </source>
</evidence>
<sequence>MKKKAVIGVIIGCVVCMFIFAYFGVAYYFSKHFYPNTTINKIDVSGKSLLDATKQFEKVIETYAVTIEDEGVEEESIYGKNIHLKYASNKEIQEVLKQQNVWSWIVDIFEKKTKTVKFNVEYDETLLDEQINQLKILKENQIPGENAKPVFNGEQFVIQKETNGTGIDYVKLRKAIENKLKAQDTNLNLEKEQCYLAPEYTEKSEKVRVACDIMNSYLEASVTYEMTEPVIVDRSLIGTWITVDQNMGVVFQTDLIKAWLEEFGNKYDTVGATRTFTTPDGRATQVSGGTYGWSIDEETELTNLKNDIKNKAIVTRQPAYYVGGMAAAHAMPDWGGTYIDVDLTAQHMWYVINGAVELSTDIVSGEPIPEKITPEGVYTILEKEADSTLVGETNPTTGQPKYIQPVRFWMRVTWSGIGFHDADWQSAFGGTLNQISGTGSHGCINMPVDQAQLLFSKVEVGTPVIIHY</sequence>
<reference evidence="9" key="4">
    <citation type="submission" date="2021-10" db="EMBL/GenBank/DDBJ databases">
        <title>Collection of gut derived symbiotic bacterial strains cultured from healthy donors.</title>
        <authorList>
            <person name="Lin H."/>
            <person name="Littmann E."/>
            <person name="Claire K."/>
            <person name="Pamer E."/>
        </authorList>
    </citation>
    <scope>NUCLEOTIDE SEQUENCE</scope>
    <source>
        <strain evidence="9">MSK.23.4</strain>
    </source>
</reference>
<comment type="pathway">
    <text evidence="1 6">Cell wall biogenesis; peptidoglycan biosynthesis.</text>
</comment>
<dbReference type="UniPathway" id="UPA00219"/>
<reference evidence="11" key="5">
    <citation type="submission" date="2022-12" db="EMBL/GenBank/DDBJ databases">
        <title>Genome of R. gnavus strain RSHDN_120.</title>
        <authorList>
            <person name="Abdugheni R."/>
        </authorList>
    </citation>
    <scope>NUCLEOTIDE SEQUENCE</scope>
    <source>
        <strain evidence="11">RSHDN_120</strain>
    </source>
</reference>
<dbReference type="EMBL" id="JAJBNC010000014">
    <property type="protein sequence ID" value="MCB5494080.1"/>
    <property type="molecule type" value="Genomic_DNA"/>
</dbReference>
<reference evidence="12" key="3">
    <citation type="submission" date="2020-02" db="EMBL/GenBank/DDBJ databases">
        <authorList>
            <person name="Littmann E."/>
            <person name="Sorbara M."/>
        </authorList>
    </citation>
    <scope>NUCLEOTIDE SEQUENCE</scope>
    <source>
        <strain evidence="12">MSK.22.53</strain>
    </source>
</reference>
<feature type="active site" description="Nucleophile" evidence="6">
    <location>
        <position position="443"/>
    </location>
</feature>
<dbReference type="Proteomes" id="UP001296643">
    <property type="component" value="Unassembled WGS sequence"/>
</dbReference>
<evidence type="ECO:0000259" key="8">
    <source>
        <dbReference type="PROSITE" id="PS52029"/>
    </source>
</evidence>
<keyword evidence="7" id="KW-0472">Membrane</keyword>
<evidence type="ECO:0000313" key="12">
    <source>
        <dbReference type="EMBL" id="NSI20503.1"/>
    </source>
</evidence>
<dbReference type="GO" id="GO:0008360">
    <property type="term" value="P:regulation of cell shape"/>
    <property type="evidence" value="ECO:0007669"/>
    <property type="project" value="UniProtKB-UniRule"/>
</dbReference>
<evidence type="ECO:0000256" key="7">
    <source>
        <dbReference type="SAM" id="Phobius"/>
    </source>
</evidence>
<proteinExistence type="predicted"/>
<evidence type="ECO:0000313" key="16">
    <source>
        <dbReference type="Proteomes" id="UP000283834"/>
    </source>
</evidence>
<dbReference type="EMBL" id="JAAIRM010000032">
    <property type="protein sequence ID" value="NSI20503.1"/>
    <property type="molecule type" value="Genomic_DNA"/>
</dbReference>
<evidence type="ECO:0000313" key="14">
    <source>
        <dbReference type="EMBL" id="RHG19315.1"/>
    </source>
</evidence>
<reference evidence="12" key="2">
    <citation type="journal article" date="2020" name="Cell Host Microbe">
        <title>Functional and Genomic Variation between Human-Derived Isolates of Lachnospiraceae Reveals Inter- and Intra-Species Diversity.</title>
        <authorList>
            <person name="Sorbara M.T."/>
            <person name="Littmann E.R."/>
            <person name="Fontana E."/>
            <person name="Moody T.U."/>
            <person name="Kohout C.E."/>
            <person name="Gjonbalaj M."/>
            <person name="Eaton V."/>
            <person name="Seok R."/>
            <person name="Leiner I.M."/>
            <person name="Pamer E.G."/>
        </authorList>
    </citation>
    <scope>NUCLEOTIDE SEQUENCE</scope>
    <source>
        <strain evidence="12">MSK.22.53</strain>
    </source>
</reference>
<dbReference type="EMBL" id="QRLN01000008">
    <property type="protein sequence ID" value="RHJ12576.1"/>
    <property type="molecule type" value="Genomic_DNA"/>
</dbReference>
<evidence type="ECO:0000313" key="10">
    <source>
        <dbReference type="EMBL" id="MDB8738985.1"/>
    </source>
</evidence>
<reference evidence="16 17" key="1">
    <citation type="submission" date="2018-08" db="EMBL/GenBank/DDBJ databases">
        <title>A genome reference for cultivated species of the human gut microbiota.</title>
        <authorList>
            <person name="Zou Y."/>
            <person name="Xue W."/>
            <person name="Luo G."/>
        </authorList>
    </citation>
    <scope>NUCLEOTIDE SEQUENCE [LARGE SCALE GENOMIC DNA]</scope>
    <source>
        <strain evidence="13 16">AF19-16AC</strain>
        <strain evidence="15 17">AM12-54</strain>
        <strain evidence="14 18">AM22-7AC</strain>
    </source>
</reference>
<dbReference type="PANTHER" id="PTHR30582">
    <property type="entry name" value="L,D-TRANSPEPTIDASE"/>
    <property type="match status" value="1"/>
</dbReference>
<evidence type="ECO:0000256" key="2">
    <source>
        <dbReference type="ARBA" id="ARBA00022679"/>
    </source>
</evidence>
<dbReference type="Proteomes" id="UP000283834">
    <property type="component" value="Unassembled WGS sequence"/>
</dbReference>
<keyword evidence="2" id="KW-0808">Transferase</keyword>
<dbReference type="InterPro" id="IPR005490">
    <property type="entry name" value="LD_TPept_cat_dom"/>
</dbReference>
<dbReference type="RefSeq" id="WP_117636683.1">
    <property type="nucleotide sequence ID" value="NZ_CAXUME010000010.1"/>
</dbReference>
<keyword evidence="4 6" id="KW-0573">Peptidoglycan synthesis</keyword>
<reference evidence="10" key="6">
    <citation type="submission" date="2023-01" db="EMBL/GenBank/DDBJ databases">
        <title>Human gut microbiome strain richness.</title>
        <authorList>
            <person name="Chen-Liaw A."/>
        </authorList>
    </citation>
    <scope>NUCLEOTIDE SEQUENCE</scope>
    <source>
        <strain evidence="10">1001217st1_A9_1001217B_191108</strain>
    </source>
</reference>
<evidence type="ECO:0000256" key="4">
    <source>
        <dbReference type="ARBA" id="ARBA00022984"/>
    </source>
</evidence>